<accession>A0A9Q1FEA2</accession>
<sequence length="249" mass="28151">MSSHHLKLNLDKTELLFMPYKTSPLLDLSISVDGTMVTASRSARNLGVVLHNQLDFKEHIRATARSCRFLLYNIRRIRPYLTTYSAQLLVQTMVTSRLDYCNSVLASLPACAILPLQLVQNVAARLVFNLPKFSHVTPLLRSLHWLPVVARIRFKVLTLAYTAAKRSGPSYLQDLIQHYAPARPLRSAAAGGLALPSFRVKGSCLSQLRSFSTLAPQWWNELPTLLRSAETLSVFRRGLKTHFFRLHLD</sequence>
<dbReference type="AlphaFoldDB" id="A0A9Q1FEA2"/>
<evidence type="ECO:0000313" key="2">
    <source>
        <dbReference type="Proteomes" id="UP001152622"/>
    </source>
</evidence>
<organism evidence="1 2">
    <name type="scientific">Synaphobranchus kaupii</name>
    <name type="common">Kaup's arrowtooth eel</name>
    <dbReference type="NCBI Taxonomy" id="118154"/>
    <lineage>
        <taxon>Eukaryota</taxon>
        <taxon>Metazoa</taxon>
        <taxon>Chordata</taxon>
        <taxon>Craniata</taxon>
        <taxon>Vertebrata</taxon>
        <taxon>Euteleostomi</taxon>
        <taxon>Actinopterygii</taxon>
        <taxon>Neopterygii</taxon>
        <taxon>Teleostei</taxon>
        <taxon>Anguilliformes</taxon>
        <taxon>Synaphobranchidae</taxon>
        <taxon>Synaphobranchus</taxon>
    </lineage>
</organism>
<comment type="caution">
    <text evidence="1">The sequence shown here is derived from an EMBL/GenBank/DDBJ whole genome shotgun (WGS) entry which is preliminary data.</text>
</comment>
<gene>
    <name evidence="1" type="ORF">SKAU_G00194790</name>
</gene>
<proteinExistence type="predicted"/>
<dbReference type="OrthoDB" id="8936366at2759"/>
<protein>
    <recommendedName>
        <fullName evidence="3">Reverse transcriptase</fullName>
    </recommendedName>
</protein>
<evidence type="ECO:0008006" key="3">
    <source>
        <dbReference type="Google" id="ProtNLM"/>
    </source>
</evidence>
<dbReference type="PANTHER" id="PTHR33332">
    <property type="entry name" value="REVERSE TRANSCRIPTASE DOMAIN-CONTAINING PROTEIN"/>
    <property type="match status" value="1"/>
</dbReference>
<keyword evidence="2" id="KW-1185">Reference proteome</keyword>
<dbReference type="EMBL" id="JAINUF010000006">
    <property type="protein sequence ID" value="KAJ8356685.1"/>
    <property type="molecule type" value="Genomic_DNA"/>
</dbReference>
<evidence type="ECO:0000313" key="1">
    <source>
        <dbReference type="EMBL" id="KAJ8356685.1"/>
    </source>
</evidence>
<reference evidence="1" key="1">
    <citation type="journal article" date="2023" name="Science">
        <title>Genome structures resolve the early diversification of teleost fishes.</title>
        <authorList>
            <person name="Parey E."/>
            <person name="Louis A."/>
            <person name="Montfort J."/>
            <person name="Bouchez O."/>
            <person name="Roques C."/>
            <person name="Iampietro C."/>
            <person name="Lluch J."/>
            <person name="Castinel A."/>
            <person name="Donnadieu C."/>
            <person name="Desvignes T."/>
            <person name="Floi Bucao C."/>
            <person name="Jouanno E."/>
            <person name="Wen M."/>
            <person name="Mejri S."/>
            <person name="Dirks R."/>
            <person name="Jansen H."/>
            <person name="Henkel C."/>
            <person name="Chen W.J."/>
            <person name="Zahm M."/>
            <person name="Cabau C."/>
            <person name="Klopp C."/>
            <person name="Thompson A.W."/>
            <person name="Robinson-Rechavi M."/>
            <person name="Braasch I."/>
            <person name="Lecointre G."/>
            <person name="Bobe J."/>
            <person name="Postlethwait J.H."/>
            <person name="Berthelot C."/>
            <person name="Roest Crollius H."/>
            <person name="Guiguen Y."/>
        </authorList>
    </citation>
    <scope>NUCLEOTIDE SEQUENCE</scope>
    <source>
        <strain evidence="1">WJC10195</strain>
    </source>
</reference>
<dbReference type="Proteomes" id="UP001152622">
    <property type="component" value="Chromosome 6"/>
</dbReference>
<name>A0A9Q1FEA2_SYNKA</name>